<dbReference type="InterPro" id="IPR003347">
    <property type="entry name" value="JmjC_dom"/>
</dbReference>
<dbReference type="Gene3D" id="2.60.120.650">
    <property type="entry name" value="Cupin"/>
    <property type="match status" value="1"/>
</dbReference>
<dbReference type="PROSITE" id="PS51184">
    <property type="entry name" value="JMJC"/>
    <property type="match status" value="1"/>
</dbReference>
<dbReference type="SMART" id="SM00558">
    <property type="entry name" value="JmjC"/>
    <property type="match status" value="1"/>
</dbReference>
<proteinExistence type="predicted"/>
<feature type="domain" description="JmjC" evidence="1">
    <location>
        <begin position="91"/>
        <end position="252"/>
    </location>
</feature>
<evidence type="ECO:0000313" key="3">
    <source>
        <dbReference type="Proteomes" id="UP001589798"/>
    </source>
</evidence>
<reference evidence="2 3" key="1">
    <citation type="submission" date="2024-09" db="EMBL/GenBank/DDBJ databases">
        <authorList>
            <person name="Sun Q."/>
            <person name="Mori K."/>
        </authorList>
    </citation>
    <scope>NUCLEOTIDE SEQUENCE [LARGE SCALE GENOMIC DNA]</scope>
    <source>
        <strain evidence="2 3">CCM 7706</strain>
    </source>
</reference>
<organism evidence="2 3">
    <name type="scientific">Novosphingobium soli</name>
    <dbReference type="NCBI Taxonomy" id="574956"/>
    <lineage>
        <taxon>Bacteria</taxon>
        <taxon>Pseudomonadati</taxon>
        <taxon>Pseudomonadota</taxon>
        <taxon>Alphaproteobacteria</taxon>
        <taxon>Sphingomonadales</taxon>
        <taxon>Sphingomonadaceae</taxon>
        <taxon>Novosphingobium</taxon>
    </lineage>
</organism>
<comment type="caution">
    <text evidence="2">The sequence shown here is derived from an EMBL/GenBank/DDBJ whole genome shotgun (WGS) entry which is preliminary data.</text>
</comment>
<sequence>MKAPGDPRPVVFPAHARETFAAAYPEVPHVLEHALGAHPLMELGALARLAEALPPGSIEYNASDQPIGVSGKPAPTGLPIGETLRRIETSRSWAVLKNIEQHPAYAALLEALLDELRLAIEARTGRMLKTQGFVFVTSAGGVTPYHFDPEHNILLQVRGSKVMTQFPAGDPAFAPDAIHEAYHTGGGRELTWRPELVSGGQEFALRQGEAVFVPVMAPHFVRNGPEPSVSLSITWRSEWSFAEADARAFNALLRRIGIAPAAPGRWPARNRGKALAWRIARRLGAG</sequence>
<keyword evidence="3" id="KW-1185">Reference proteome</keyword>
<accession>A0ABV6CQJ6</accession>
<evidence type="ECO:0000259" key="1">
    <source>
        <dbReference type="PROSITE" id="PS51184"/>
    </source>
</evidence>
<gene>
    <name evidence="2" type="ORF">ACFFJC_01870</name>
</gene>
<evidence type="ECO:0000313" key="2">
    <source>
        <dbReference type="EMBL" id="MFC0203011.1"/>
    </source>
</evidence>
<dbReference type="Proteomes" id="UP001589798">
    <property type="component" value="Unassembled WGS sequence"/>
</dbReference>
<dbReference type="RefSeq" id="WP_379485881.1">
    <property type="nucleotide sequence ID" value="NZ_JBHLWK010000006.1"/>
</dbReference>
<dbReference type="SUPFAM" id="SSF51197">
    <property type="entry name" value="Clavaminate synthase-like"/>
    <property type="match status" value="1"/>
</dbReference>
<name>A0ABV6CQJ6_9SPHN</name>
<dbReference type="EMBL" id="JBHLWK010000006">
    <property type="protein sequence ID" value="MFC0203011.1"/>
    <property type="molecule type" value="Genomic_DNA"/>
</dbReference>
<protein>
    <submittedName>
        <fullName evidence="2">Transcriptional regulator</fullName>
    </submittedName>
</protein>